<dbReference type="Proteomes" id="UP001595872">
    <property type="component" value="Unassembled WGS sequence"/>
</dbReference>
<keyword evidence="2" id="KW-1133">Transmembrane helix</keyword>
<accession>A0ABV9TYM9</accession>
<organism evidence="3 4">
    <name type="scientific">Actinomadura gamaensis</name>
    <dbReference type="NCBI Taxonomy" id="1763541"/>
    <lineage>
        <taxon>Bacteria</taxon>
        <taxon>Bacillati</taxon>
        <taxon>Actinomycetota</taxon>
        <taxon>Actinomycetes</taxon>
        <taxon>Streptosporangiales</taxon>
        <taxon>Thermomonosporaceae</taxon>
        <taxon>Actinomadura</taxon>
    </lineage>
</organism>
<feature type="compositionally biased region" description="Low complexity" evidence="1">
    <location>
        <begin position="13"/>
        <end position="38"/>
    </location>
</feature>
<proteinExistence type="predicted"/>
<feature type="transmembrane region" description="Helical" evidence="2">
    <location>
        <begin position="50"/>
        <end position="72"/>
    </location>
</feature>
<keyword evidence="2" id="KW-0472">Membrane</keyword>
<reference evidence="4" key="1">
    <citation type="journal article" date="2019" name="Int. J. Syst. Evol. Microbiol.">
        <title>The Global Catalogue of Microorganisms (GCM) 10K type strain sequencing project: providing services to taxonomists for standard genome sequencing and annotation.</title>
        <authorList>
            <consortium name="The Broad Institute Genomics Platform"/>
            <consortium name="The Broad Institute Genome Sequencing Center for Infectious Disease"/>
            <person name="Wu L."/>
            <person name="Ma J."/>
        </authorList>
    </citation>
    <scope>NUCLEOTIDE SEQUENCE [LARGE SCALE GENOMIC DNA]</scope>
    <source>
        <strain evidence="4">KLKA75</strain>
    </source>
</reference>
<evidence type="ECO:0000313" key="3">
    <source>
        <dbReference type="EMBL" id="MFC4908689.1"/>
    </source>
</evidence>
<evidence type="ECO:0000256" key="1">
    <source>
        <dbReference type="SAM" id="MobiDB-lite"/>
    </source>
</evidence>
<keyword evidence="2" id="KW-0812">Transmembrane</keyword>
<comment type="caution">
    <text evidence="3">The sequence shown here is derived from an EMBL/GenBank/DDBJ whole genome shotgun (WGS) entry which is preliminary data.</text>
</comment>
<protein>
    <submittedName>
        <fullName evidence="3">Uncharacterized protein</fullName>
    </submittedName>
</protein>
<dbReference type="EMBL" id="JBHSIT010000004">
    <property type="protein sequence ID" value="MFC4908689.1"/>
    <property type="molecule type" value="Genomic_DNA"/>
</dbReference>
<evidence type="ECO:0000256" key="2">
    <source>
        <dbReference type="SAM" id="Phobius"/>
    </source>
</evidence>
<keyword evidence="4" id="KW-1185">Reference proteome</keyword>
<gene>
    <name evidence="3" type="ORF">ACFPCY_15275</name>
</gene>
<name>A0ABV9TYM9_9ACTN</name>
<feature type="region of interest" description="Disordered" evidence="1">
    <location>
        <begin position="1"/>
        <end position="43"/>
    </location>
</feature>
<feature type="transmembrane region" description="Helical" evidence="2">
    <location>
        <begin position="78"/>
        <end position="100"/>
    </location>
</feature>
<dbReference type="RefSeq" id="WP_378255566.1">
    <property type="nucleotide sequence ID" value="NZ_JBHSIT010000004.1"/>
</dbReference>
<evidence type="ECO:0000313" key="4">
    <source>
        <dbReference type="Proteomes" id="UP001595872"/>
    </source>
</evidence>
<sequence>MTTTTSRPHQISPRPATAPARPTAQPDAVQPAAAAPARPTAPPSLHLRAFFTWLAVYSMIMAVQLVLGPVLLPLPLPVRTLALTAIVVPTVVYVLLPALLRTHAAVRRRSTR</sequence>